<organism evidence="4 5">
    <name type="scientific">Melanopsichium pennsylvanicum</name>
    <dbReference type="NCBI Taxonomy" id="63383"/>
    <lineage>
        <taxon>Eukaryota</taxon>
        <taxon>Fungi</taxon>
        <taxon>Dikarya</taxon>
        <taxon>Basidiomycota</taxon>
        <taxon>Ustilaginomycotina</taxon>
        <taxon>Ustilaginomycetes</taxon>
        <taxon>Ustilaginales</taxon>
        <taxon>Ustilaginaceae</taxon>
        <taxon>Melanopsichium</taxon>
    </lineage>
</organism>
<dbReference type="GO" id="GO:0003676">
    <property type="term" value="F:nucleic acid binding"/>
    <property type="evidence" value="ECO:0007669"/>
    <property type="project" value="InterPro"/>
</dbReference>
<feature type="domain" description="CCHC-type" evidence="3">
    <location>
        <begin position="283"/>
        <end position="297"/>
    </location>
</feature>
<dbReference type="InterPro" id="IPR001878">
    <property type="entry name" value="Znf_CCHC"/>
</dbReference>
<feature type="region of interest" description="Disordered" evidence="2">
    <location>
        <begin position="315"/>
        <end position="334"/>
    </location>
</feature>
<dbReference type="AlphaFoldDB" id="A0AAJ4XT22"/>
<dbReference type="Proteomes" id="UP001294444">
    <property type="component" value="Unassembled WGS sequence"/>
</dbReference>
<gene>
    <name evidence="4" type="ORF">MEPE_06201</name>
</gene>
<keyword evidence="1" id="KW-0479">Metal-binding</keyword>
<dbReference type="PROSITE" id="PS50158">
    <property type="entry name" value="ZF_CCHC"/>
    <property type="match status" value="1"/>
</dbReference>
<protein>
    <submittedName>
        <fullName evidence="4">Related to conserved hypothetical Ustilaginaceae-specific protein</fullName>
    </submittedName>
</protein>
<evidence type="ECO:0000313" key="5">
    <source>
        <dbReference type="Proteomes" id="UP001294444"/>
    </source>
</evidence>
<keyword evidence="5" id="KW-1185">Reference proteome</keyword>
<evidence type="ECO:0000256" key="1">
    <source>
        <dbReference type="PROSITE-ProRule" id="PRU00047"/>
    </source>
</evidence>
<dbReference type="EMBL" id="OAPG01000019">
    <property type="protein sequence ID" value="SNX87491.1"/>
    <property type="molecule type" value="Genomic_DNA"/>
</dbReference>
<name>A0AAJ4XT22_9BASI</name>
<evidence type="ECO:0000259" key="3">
    <source>
        <dbReference type="PROSITE" id="PS50158"/>
    </source>
</evidence>
<reference evidence="4" key="1">
    <citation type="submission" date="2023-10" db="EMBL/GenBank/DDBJ databases">
        <authorList>
            <person name="Guldener U."/>
        </authorList>
    </citation>
    <scope>NUCLEOTIDE SEQUENCE</scope>
    <source>
        <strain evidence="4">Mp4</strain>
    </source>
</reference>
<dbReference type="GO" id="GO:0008270">
    <property type="term" value="F:zinc ion binding"/>
    <property type="evidence" value="ECO:0007669"/>
    <property type="project" value="UniProtKB-KW"/>
</dbReference>
<evidence type="ECO:0000313" key="4">
    <source>
        <dbReference type="EMBL" id="SNX87491.1"/>
    </source>
</evidence>
<keyword evidence="1" id="KW-0863">Zinc-finger</keyword>
<proteinExistence type="predicted"/>
<accession>A0AAJ4XT22</accession>
<evidence type="ECO:0000256" key="2">
    <source>
        <dbReference type="SAM" id="MobiDB-lite"/>
    </source>
</evidence>
<sequence>MAESHTDEPIIQYDEPHAAGRDRRGVLLTTNKPVIEWKKLSYSLASIHGSANPNLVRFRLPKIPRAWFHEVQANIKLAFSLSFPDKSLPTVRVVSSSHVYKYVDIETPHSNVAAESIVIAAARDRWKIGEKPLGLPQFVGLQTSELVHPIRFDKIPYDQKQDFISFLPELFHIIEPEHAIKVVDLWEMQYQVAFNSPQQTHTDWIFGSSIVVLFKFTSSLPDDGRIADVVHKWPGWFLWKDMFPIGLCFPGRYDYCSFCKYTAQNLDGPHRRHTKVMCRKLICMKCGKYGHYDTTCKAFVDYKIAARRGERKERRLMKSNENVDKDKQERSLKG</sequence>
<keyword evidence="1" id="KW-0862">Zinc</keyword>
<comment type="caution">
    <text evidence="4">The sequence shown here is derived from an EMBL/GenBank/DDBJ whole genome shotgun (WGS) entry which is preliminary data.</text>
</comment>